<sequence>MVQFQLLWEYFKQYMKARLEYRWDFISQFFTDLMSQAINLVFILVVFGHTQHLGGWSRYEVIFIYGYFLIPWAVFTSFFNLWGFNDKYIIRGELDRVLTRPVHSLVQVIMESMAPESLMGVLTGSIVMGWAVWHLPLDWAWYDPLLFIMFVLGGVAVYAGIYVALTSISLYSDSKSDIQPIVYNIGTYGRYPVNIYSKIIQFVLTWILPFAFVGFYPASYLLGNGDWKVYAMLTPVIGAVFFSLGLYSWNRGIENYKGAGS</sequence>
<keyword evidence="1" id="KW-1133">Transmembrane helix</keyword>
<keyword evidence="1" id="KW-0812">Transmembrane</keyword>
<dbReference type="PANTHER" id="PTHR36833">
    <property type="entry name" value="SLR0610 PROTEIN-RELATED"/>
    <property type="match status" value="1"/>
</dbReference>
<accession>A0A4R2S152</accession>
<feature type="transmembrane region" description="Helical" evidence="1">
    <location>
        <begin position="145"/>
        <end position="165"/>
    </location>
</feature>
<dbReference type="RefSeq" id="WP_131848510.1">
    <property type="nucleotide sequence ID" value="NZ_SLXV01000012.1"/>
</dbReference>
<feature type="transmembrane region" description="Helical" evidence="1">
    <location>
        <begin position="230"/>
        <end position="249"/>
    </location>
</feature>
<comment type="caution">
    <text evidence="2">The sequence shown here is derived from an EMBL/GenBank/DDBJ whole genome shotgun (WGS) entry which is preliminary data.</text>
</comment>
<evidence type="ECO:0000256" key="1">
    <source>
        <dbReference type="SAM" id="Phobius"/>
    </source>
</evidence>
<dbReference type="AlphaFoldDB" id="A0A4R2S152"/>
<feature type="transmembrane region" description="Helical" evidence="1">
    <location>
        <begin position="25"/>
        <end position="50"/>
    </location>
</feature>
<keyword evidence="1" id="KW-0472">Membrane</keyword>
<dbReference type="OrthoDB" id="9800610at2"/>
<dbReference type="InterPro" id="IPR010390">
    <property type="entry name" value="ABC-2_transporter-like"/>
</dbReference>
<feature type="transmembrane region" description="Helical" evidence="1">
    <location>
        <begin position="105"/>
        <end position="133"/>
    </location>
</feature>
<gene>
    <name evidence="2" type="ORF">EDD57_11254</name>
</gene>
<organism evidence="2 3">
    <name type="scientific">Baia soyae</name>
    <dbReference type="NCBI Taxonomy" id="1544746"/>
    <lineage>
        <taxon>Bacteria</taxon>
        <taxon>Bacillati</taxon>
        <taxon>Bacillota</taxon>
        <taxon>Bacilli</taxon>
        <taxon>Bacillales</taxon>
        <taxon>Thermoactinomycetaceae</taxon>
        <taxon>Baia</taxon>
    </lineage>
</organism>
<evidence type="ECO:0000313" key="2">
    <source>
        <dbReference type="EMBL" id="TCP69189.1"/>
    </source>
</evidence>
<feature type="transmembrane region" description="Helical" evidence="1">
    <location>
        <begin position="62"/>
        <end position="84"/>
    </location>
</feature>
<evidence type="ECO:0000313" key="3">
    <source>
        <dbReference type="Proteomes" id="UP000294746"/>
    </source>
</evidence>
<proteinExistence type="predicted"/>
<name>A0A4R2S152_9BACL</name>
<dbReference type="PANTHER" id="PTHR36833:SF1">
    <property type="entry name" value="INTEGRAL MEMBRANE TRANSPORT PROTEIN"/>
    <property type="match status" value="1"/>
</dbReference>
<protein>
    <submittedName>
        <fullName evidence="2">ABC-2 type transport system permease protein</fullName>
    </submittedName>
</protein>
<dbReference type="EMBL" id="SLXV01000012">
    <property type="protein sequence ID" value="TCP69189.1"/>
    <property type="molecule type" value="Genomic_DNA"/>
</dbReference>
<keyword evidence="3" id="KW-1185">Reference proteome</keyword>
<dbReference type="Proteomes" id="UP000294746">
    <property type="component" value="Unassembled WGS sequence"/>
</dbReference>
<reference evidence="2 3" key="1">
    <citation type="submission" date="2019-03" db="EMBL/GenBank/DDBJ databases">
        <title>Genomic Encyclopedia of Type Strains, Phase IV (KMG-IV): sequencing the most valuable type-strain genomes for metagenomic binning, comparative biology and taxonomic classification.</title>
        <authorList>
            <person name="Goeker M."/>
        </authorList>
    </citation>
    <scope>NUCLEOTIDE SEQUENCE [LARGE SCALE GENOMIC DNA]</scope>
    <source>
        <strain evidence="2 3">DSM 46831</strain>
    </source>
</reference>
<dbReference type="Pfam" id="PF06182">
    <property type="entry name" value="ABC2_membrane_6"/>
    <property type="match status" value="1"/>
</dbReference>
<feature type="transmembrane region" description="Helical" evidence="1">
    <location>
        <begin position="199"/>
        <end position="218"/>
    </location>
</feature>